<evidence type="ECO:0000256" key="4">
    <source>
        <dbReference type="ARBA" id="ARBA00029440"/>
    </source>
</evidence>
<evidence type="ECO:0000256" key="5">
    <source>
        <dbReference type="RuleBase" id="RU003657"/>
    </source>
</evidence>
<keyword evidence="2 5" id="KW-0028">Amino-acid biosynthesis</keyword>
<evidence type="ECO:0000313" key="7">
    <source>
        <dbReference type="Proteomes" id="UP001597337"/>
    </source>
</evidence>
<dbReference type="EMBL" id="JBHUHX010000062">
    <property type="protein sequence ID" value="MFD2114079.1"/>
    <property type="molecule type" value="Genomic_DNA"/>
</dbReference>
<dbReference type="InterPro" id="IPR011060">
    <property type="entry name" value="RibuloseP-bd_barrel"/>
</dbReference>
<organism evidence="6 7">
    <name type="scientific">Thiorhodococcus fuscus</name>
    <dbReference type="NCBI Taxonomy" id="527200"/>
    <lineage>
        <taxon>Bacteria</taxon>
        <taxon>Pseudomonadati</taxon>
        <taxon>Pseudomonadota</taxon>
        <taxon>Gammaproteobacteria</taxon>
        <taxon>Chromatiales</taxon>
        <taxon>Chromatiaceae</taxon>
        <taxon>Thiorhodococcus</taxon>
    </lineage>
</organism>
<comment type="caution">
    <text evidence="6">The sequence shown here is derived from an EMBL/GenBank/DDBJ whole genome shotgun (WGS) entry which is preliminary data.</text>
</comment>
<dbReference type="Pfam" id="PF00977">
    <property type="entry name" value="His_biosynth"/>
    <property type="match status" value="1"/>
</dbReference>
<sequence>MKLIPVIDLKDGQVVAARQGRRDTYEPLVSPLCPSSQLDEVAAAILKRYPVENLYIADLNAIAGDGDHVDQIERLHRQHPRPRLWVDSGLAALDRLATLARPVLGSESLESLDQLADLRARHPDAVLSLDYRGEQPLGPAGLDANPALWPQDVILMTLARVGSAQGPDLDRLAALRQLAPSHRIHAAGGVRDPTDLQRLDAIGIAGALVATALHQGHIPAPAITP</sequence>
<evidence type="ECO:0000256" key="2">
    <source>
        <dbReference type="ARBA" id="ARBA00022605"/>
    </source>
</evidence>
<gene>
    <name evidence="6" type="ORF">ACFSJC_19695</name>
</gene>
<comment type="similarity">
    <text evidence="1 5">Belongs to the HisA/HisF family.</text>
</comment>
<evidence type="ECO:0000256" key="3">
    <source>
        <dbReference type="ARBA" id="ARBA00023102"/>
    </source>
</evidence>
<accession>A0ABW4YF52</accession>
<dbReference type="Gene3D" id="3.20.20.70">
    <property type="entry name" value="Aldolase class I"/>
    <property type="match status" value="1"/>
</dbReference>
<dbReference type="InterPro" id="IPR006062">
    <property type="entry name" value="His_biosynth"/>
</dbReference>
<dbReference type="PANTHER" id="PTHR43090">
    <property type="entry name" value="1-(5-PHOSPHORIBOSYL)-5-[(5-PHOSPHORIBOSYLAMINO)METHYLIDENEAMINO] IMIDAZOLE-4-CARBOXAMIDE ISOMERASE"/>
    <property type="match status" value="1"/>
</dbReference>
<protein>
    <submittedName>
        <fullName evidence="6">HisA/HisF-related TIM barrel protein</fullName>
    </submittedName>
</protein>
<dbReference type="SUPFAM" id="SSF51366">
    <property type="entry name" value="Ribulose-phoshate binding barrel"/>
    <property type="match status" value="1"/>
</dbReference>
<reference evidence="7" key="1">
    <citation type="journal article" date="2019" name="Int. J. Syst. Evol. Microbiol.">
        <title>The Global Catalogue of Microorganisms (GCM) 10K type strain sequencing project: providing services to taxonomists for standard genome sequencing and annotation.</title>
        <authorList>
            <consortium name="The Broad Institute Genomics Platform"/>
            <consortium name="The Broad Institute Genome Sequencing Center for Infectious Disease"/>
            <person name="Wu L."/>
            <person name="Ma J."/>
        </authorList>
    </citation>
    <scope>NUCLEOTIDE SEQUENCE [LARGE SCALE GENOMIC DNA]</scope>
    <source>
        <strain evidence="7">KACC 12597</strain>
    </source>
</reference>
<keyword evidence="7" id="KW-1185">Reference proteome</keyword>
<dbReference type="PANTHER" id="PTHR43090:SF2">
    <property type="entry name" value="1-(5-PHOSPHORIBOSYL)-5-[(5-PHOSPHORIBOSYLAMINO)METHYLIDENEAMINO] IMIDAZOLE-4-CARBOXAMIDE ISOMERASE"/>
    <property type="match status" value="1"/>
</dbReference>
<evidence type="ECO:0000313" key="6">
    <source>
        <dbReference type="EMBL" id="MFD2114079.1"/>
    </source>
</evidence>
<proteinExistence type="inferred from homology"/>
<name>A0ABW4YF52_9GAMM</name>
<dbReference type="InterPro" id="IPR013785">
    <property type="entry name" value="Aldolase_TIM"/>
</dbReference>
<comment type="pathway">
    <text evidence="4">Amino-acid biosynthesis.</text>
</comment>
<evidence type="ECO:0000256" key="1">
    <source>
        <dbReference type="ARBA" id="ARBA00009667"/>
    </source>
</evidence>
<dbReference type="RefSeq" id="WP_386028984.1">
    <property type="nucleotide sequence ID" value="NZ_JBHUHX010000062.1"/>
</dbReference>
<keyword evidence="3 5" id="KW-0368">Histidine biosynthesis</keyword>
<dbReference type="InterPro" id="IPR044524">
    <property type="entry name" value="Isoase_HisA-like"/>
</dbReference>
<dbReference type="CDD" id="cd04723">
    <property type="entry name" value="HisA_HisF"/>
    <property type="match status" value="1"/>
</dbReference>
<dbReference type="Proteomes" id="UP001597337">
    <property type="component" value="Unassembled WGS sequence"/>
</dbReference>